<feature type="compositionally biased region" description="Low complexity" evidence="1">
    <location>
        <begin position="27"/>
        <end position="39"/>
    </location>
</feature>
<accession>M3YEW5</accession>
<dbReference type="InParanoid" id="M3YEW5"/>
<organism evidence="2">
    <name type="scientific">Mustela putorius furo</name>
    <name type="common">European domestic ferret</name>
    <name type="synonym">Mustela furo</name>
    <dbReference type="NCBI Taxonomy" id="9669"/>
    <lineage>
        <taxon>Eukaryota</taxon>
        <taxon>Metazoa</taxon>
        <taxon>Chordata</taxon>
        <taxon>Craniata</taxon>
        <taxon>Vertebrata</taxon>
        <taxon>Euteleostomi</taxon>
        <taxon>Mammalia</taxon>
        <taxon>Eutheria</taxon>
        <taxon>Laurasiatheria</taxon>
        <taxon>Carnivora</taxon>
        <taxon>Caniformia</taxon>
        <taxon>Musteloidea</taxon>
        <taxon>Mustelidae</taxon>
        <taxon>Mustelinae</taxon>
        <taxon>Mustela</taxon>
    </lineage>
</organism>
<feature type="region of interest" description="Disordered" evidence="1">
    <location>
        <begin position="14"/>
        <end position="39"/>
    </location>
</feature>
<sequence>MPLRRANCCQRVSGRGRGTGFSRGRRVVGSGSRATSASSTRSVGSCHNWLMSSCVLSRARACSSASGVAPARRSPVGGFRSDASRLPRSNSSSSSLCTVMRCNFSASSRSAFASSSSTLWPSMAPPRLIRSGERVQTTTLPTPAQAPAAPPRAVAQKLVPEEKASLPEQPEQVRCPRNPRKGRQRAVLESRWEDRRPFDVSREALYTQKRVVC</sequence>
<evidence type="ECO:0000256" key="1">
    <source>
        <dbReference type="SAM" id="MobiDB-lite"/>
    </source>
</evidence>
<proteinExistence type="predicted"/>
<feature type="region of interest" description="Disordered" evidence="1">
    <location>
        <begin position="161"/>
        <end position="188"/>
    </location>
</feature>
<reference evidence="2" key="1">
    <citation type="submission" date="2024-06" db="UniProtKB">
        <authorList>
            <consortium name="Ensembl"/>
        </authorList>
    </citation>
    <scope>IDENTIFICATION</scope>
</reference>
<protein>
    <submittedName>
        <fullName evidence="2">Uncharacterized protein</fullName>
    </submittedName>
</protein>
<dbReference type="Ensembl" id="ENSMPUT00000010032.1">
    <property type="protein sequence ID" value="ENSMPUP00000009872.1"/>
    <property type="gene ID" value="ENSMPUG00000009947.1"/>
</dbReference>
<feature type="region of interest" description="Disordered" evidence="1">
    <location>
        <begin position="67"/>
        <end position="91"/>
    </location>
</feature>
<dbReference type="EMBL" id="AEYP01079812">
    <property type="status" value="NOT_ANNOTATED_CDS"/>
    <property type="molecule type" value="Genomic_DNA"/>
</dbReference>
<dbReference type="HOGENOM" id="CLU_1294003_0_0_1"/>
<name>M3YEW5_MUSPF</name>
<dbReference type="AlphaFoldDB" id="M3YEW5"/>
<evidence type="ECO:0000313" key="2">
    <source>
        <dbReference type="Ensembl" id="ENSMPUP00000009872.1"/>
    </source>
</evidence>